<dbReference type="EMBL" id="JAEFBJ010000005">
    <property type="protein sequence ID" value="KAG7614165.1"/>
    <property type="molecule type" value="Genomic_DNA"/>
</dbReference>
<name>A0A8T2DQ35_ARASU</name>
<proteinExistence type="predicted"/>
<comment type="caution">
    <text evidence="1">The sequence shown here is derived from an EMBL/GenBank/DDBJ whole genome shotgun (WGS) entry which is preliminary data.</text>
</comment>
<gene>
    <name evidence="1" type="ORF">ISN44_As05g059890</name>
</gene>
<keyword evidence="2" id="KW-1185">Reference proteome</keyword>
<dbReference type="Proteomes" id="UP000694251">
    <property type="component" value="Chromosome 5"/>
</dbReference>
<organism evidence="1 2">
    <name type="scientific">Arabidopsis suecica</name>
    <name type="common">Swedish thale-cress</name>
    <name type="synonym">Cardaminopsis suecica</name>
    <dbReference type="NCBI Taxonomy" id="45249"/>
    <lineage>
        <taxon>Eukaryota</taxon>
        <taxon>Viridiplantae</taxon>
        <taxon>Streptophyta</taxon>
        <taxon>Embryophyta</taxon>
        <taxon>Tracheophyta</taxon>
        <taxon>Spermatophyta</taxon>
        <taxon>Magnoliopsida</taxon>
        <taxon>eudicotyledons</taxon>
        <taxon>Gunneridae</taxon>
        <taxon>Pentapetalae</taxon>
        <taxon>rosids</taxon>
        <taxon>malvids</taxon>
        <taxon>Brassicales</taxon>
        <taxon>Brassicaceae</taxon>
        <taxon>Camelineae</taxon>
        <taxon>Arabidopsis</taxon>
    </lineage>
</organism>
<accession>A0A8T2DQ35</accession>
<dbReference type="AlphaFoldDB" id="A0A8T2DQ35"/>
<evidence type="ECO:0000313" key="1">
    <source>
        <dbReference type="EMBL" id="KAG7614165.1"/>
    </source>
</evidence>
<evidence type="ECO:0000313" key="2">
    <source>
        <dbReference type="Proteomes" id="UP000694251"/>
    </source>
</evidence>
<reference evidence="1 2" key="1">
    <citation type="submission" date="2020-12" db="EMBL/GenBank/DDBJ databases">
        <title>Concerted genomic and epigenomic changes stabilize Arabidopsis allopolyploids.</title>
        <authorList>
            <person name="Chen Z."/>
        </authorList>
    </citation>
    <scope>NUCLEOTIDE SEQUENCE [LARGE SCALE GENOMIC DNA]</scope>
    <source>
        <strain evidence="1">As9502</strain>
        <tissue evidence="1">Leaf</tissue>
    </source>
</reference>
<protein>
    <submittedName>
        <fullName evidence="1">Uncharacterized protein</fullName>
    </submittedName>
</protein>
<sequence>MQLRSLWRILETVSMRELKTLTQFKLRRFGMAARNSNQTCDPKSGRHKSIVKG</sequence>